<feature type="non-terminal residue" evidence="2">
    <location>
        <position position="1"/>
    </location>
</feature>
<sequence>LSSQNLVLNENDFIANIHAIRFNNYKKRQKLTQTFIGGILILMIGFLTVESLEQSPVIYNYYVEDNQDFMEIDTTAYFEDMALILIDSDEDIYEIATFLYEL</sequence>
<proteinExistence type="predicted"/>
<dbReference type="EMBL" id="UINC01183376">
    <property type="protein sequence ID" value="SVD94113.1"/>
    <property type="molecule type" value="Genomic_DNA"/>
</dbReference>
<name>A0A382ZFC5_9ZZZZ</name>
<feature type="transmembrane region" description="Helical" evidence="1">
    <location>
        <begin position="31"/>
        <end position="49"/>
    </location>
</feature>
<evidence type="ECO:0000256" key="1">
    <source>
        <dbReference type="SAM" id="Phobius"/>
    </source>
</evidence>
<reference evidence="2" key="1">
    <citation type="submission" date="2018-05" db="EMBL/GenBank/DDBJ databases">
        <authorList>
            <person name="Lanie J.A."/>
            <person name="Ng W.-L."/>
            <person name="Kazmierczak K.M."/>
            <person name="Andrzejewski T.M."/>
            <person name="Davidsen T.M."/>
            <person name="Wayne K.J."/>
            <person name="Tettelin H."/>
            <person name="Glass J.I."/>
            <person name="Rusch D."/>
            <person name="Podicherti R."/>
            <person name="Tsui H.-C.T."/>
            <person name="Winkler M.E."/>
        </authorList>
    </citation>
    <scope>NUCLEOTIDE SEQUENCE</scope>
</reference>
<keyword evidence="1" id="KW-0472">Membrane</keyword>
<protein>
    <submittedName>
        <fullName evidence="2">Uncharacterized protein</fullName>
    </submittedName>
</protein>
<accession>A0A382ZFC5</accession>
<organism evidence="2">
    <name type="scientific">marine metagenome</name>
    <dbReference type="NCBI Taxonomy" id="408172"/>
    <lineage>
        <taxon>unclassified sequences</taxon>
        <taxon>metagenomes</taxon>
        <taxon>ecological metagenomes</taxon>
    </lineage>
</organism>
<feature type="non-terminal residue" evidence="2">
    <location>
        <position position="102"/>
    </location>
</feature>
<keyword evidence="1" id="KW-1133">Transmembrane helix</keyword>
<keyword evidence="1" id="KW-0812">Transmembrane</keyword>
<gene>
    <name evidence="2" type="ORF">METZ01_LOCUS446967</name>
</gene>
<evidence type="ECO:0000313" key="2">
    <source>
        <dbReference type="EMBL" id="SVD94113.1"/>
    </source>
</evidence>
<dbReference type="AlphaFoldDB" id="A0A382ZFC5"/>